<keyword evidence="4 6" id="KW-0235">DNA replication</keyword>
<evidence type="ECO:0000259" key="8">
    <source>
        <dbReference type="Pfam" id="PF04042"/>
    </source>
</evidence>
<organism evidence="10 11">
    <name type="scientific">Exophiala bonariae</name>
    <dbReference type="NCBI Taxonomy" id="1690606"/>
    <lineage>
        <taxon>Eukaryota</taxon>
        <taxon>Fungi</taxon>
        <taxon>Dikarya</taxon>
        <taxon>Ascomycota</taxon>
        <taxon>Pezizomycotina</taxon>
        <taxon>Eurotiomycetes</taxon>
        <taxon>Chaetothyriomycetidae</taxon>
        <taxon>Chaetothyriales</taxon>
        <taxon>Herpotrichiellaceae</taxon>
        <taxon>Exophiala</taxon>
    </lineage>
</organism>
<evidence type="ECO:0000256" key="4">
    <source>
        <dbReference type="ARBA" id="ARBA00022705"/>
    </source>
</evidence>
<dbReference type="Pfam" id="PF22062">
    <property type="entry name" value="OB_DPOA2"/>
    <property type="match status" value="1"/>
</dbReference>
<dbReference type="GeneID" id="89975283"/>
<name>A0AAV9N1U6_9EURO</name>
<dbReference type="Pfam" id="PF04042">
    <property type="entry name" value="DNA_pol_E_B"/>
    <property type="match status" value="1"/>
</dbReference>
<dbReference type="PIRSF" id="PIRSF018300">
    <property type="entry name" value="DNA_pol_alph_2"/>
    <property type="match status" value="1"/>
</dbReference>
<dbReference type="Gene3D" id="3.60.21.60">
    <property type="match status" value="2"/>
</dbReference>
<dbReference type="InterPro" id="IPR054300">
    <property type="entry name" value="OB_DPOA2"/>
</dbReference>
<keyword evidence="11" id="KW-1185">Reference proteome</keyword>
<dbReference type="Proteomes" id="UP001358417">
    <property type="component" value="Unassembled WGS sequence"/>
</dbReference>
<protein>
    <recommendedName>
        <fullName evidence="3 6">DNA polymerase alpha subunit B</fullName>
    </recommendedName>
</protein>
<dbReference type="GO" id="GO:0006270">
    <property type="term" value="P:DNA replication initiation"/>
    <property type="evidence" value="ECO:0007669"/>
    <property type="project" value="TreeGrafter"/>
</dbReference>
<gene>
    <name evidence="10" type="ORF">LTR84_007115</name>
</gene>
<evidence type="ECO:0000256" key="5">
    <source>
        <dbReference type="ARBA" id="ARBA00023242"/>
    </source>
</evidence>
<comment type="function">
    <text evidence="6">Accessory subunit of the DNA polymerase alpha complex (also known as the alpha DNA polymerase-primase complex) which plays an essential role in the initiation of DNA synthesis.</text>
</comment>
<comment type="caution">
    <text evidence="10">The sequence shown here is derived from an EMBL/GenBank/DDBJ whole genome shotgun (WGS) entry which is preliminary data.</text>
</comment>
<evidence type="ECO:0000256" key="6">
    <source>
        <dbReference type="PIRNR" id="PIRNR018300"/>
    </source>
</evidence>
<evidence type="ECO:0000256" key="2">
    <source>
        <dbReference type="ARBA" id="ARBA00007299"/>
    </source>
</evidence>
<feature type="domain" description="DNA polymerase alpha/delta/epsilon subunit B" evidence="8">
    <location>
        <begin position="366"/>
        <end position="593"/>
    </location>
</feature>
<keyword evidence="5 6" id="KW-0539">Nucleus</keyword>
<evidence type="ECO:0000256" key="7">
    <source>
        <dbReference type="SAM" id="MobiDB-lite"/>
    </source>
</evidence>
<comment type="similarity">
    <text evidence="2 6">Belongs to the DNA polymerase alpha subunit B family.</text>
</comment>
<dbReference type="PANTHER" id="PTHR23061">
    <property type="entry name" value="DNA POLYMERASE 2 ALPHA 70 KDA SUBUNIT"/>
    <property type="match status" value="1"/>
</dbReference>
<evidence type="ECO:0000313" key="11">
    <source>
        <dbReference type="Proteomes" id="UP001358417"/>
    </source>
</evidence>
<dbReference type="GO" id="GO:0003677">
    <property type="term" value="F:DNA binding"/>
    <property type="evidence" value="ECO:0007669"/>
    <property type="project" value="InterPro"/>
</dbReference>
<comment type="subcellular location">
    <subcellularLocation>
        <location evidence="1 6">Nucleus</location>
    </subcellularLocation>
</comment>
<dbReference type="PANTHER" id="PTHR23061:SF12">
    <property type="entry name" value="DNA POLYMERASE ALPHA SUBUNIT B"/>
    <property type="match status" value="1"/>
</dbReference>
<evidence type="ECO:0000259" key="9">
    <source>
        <dbReference type="Pfam" id="PF22062"/>
    </source>
</evidence>
<dbReference type="InterPro" id="IPR007185">
    <property type="entry name" value="DNA_pol_a/d/e_bsu"/>
</dbReference>
<evidence type="ECO:0000256" key="1">
    <source>
        <dbReference type="ARBA" id="ARBA00004123"/>
    </source>
</evidence>
<sequence length="654" mass="71365">MTAMKENLNSVFDPAGQGLGPDVLEILESILRLHSITPDELFIKWEVYSLKMGSEETKLDLPTARMFAKDVQDAVERGLQDRNQKHTGGRAPGSERKSAVHATPRTVGNGDVFGMLDELTPNALPRRNGSIKRKADFDSPMPKKINRPDTGKTPSKTAGKTDGPTGMPFSQRPNAGQIVETLNDQLAAAEAPIAPFSEARIKLMANTDWKKFAYKPMSMRLSDSSEALDERIDDFSNLIQNFHSLEDAAFGNAAAQSTSEIIAVGRIASDTAEAKLNAASVVLEMSRKIGAGIRIPLKLDALPSYQFFPGQIVALRGTNASGLYFSVKEVLTVPRLHMPSSTPQAIEALNERLDASEGSSSPPLNIMISSGPFTAEDNLDYEPFKAICEKAEETMADALILSGPFIDIEHPMIAAGEFELPLTARGQDQEASMISLFKQWISAPLQRLTSAVPSITVLLVPSVRDAISKHVSWPQERLAKANLALPKQVSMLPNPCFISLNEVVFGISSQDILYELSREQLSQGAASDLLTRLPGYLIEQRHFFPLYPPMSRDKLTGNGVVKPTGACLDLGYLKLGEWLQVKPDILVLPSMLTPSVKVVDSVMVINPGQLSKRKAAGTYSQVSLHPQTVAEEEKASKTITHNVFDRARVDVVRI</sequence>
<feature type="region of interest" description="Disordered" evidence="7">
    <location>
        <begin position="78"/>
        <end position="173"/>
    </location>
</feature>
<dbReference type="InterPro" id="IPR016722">
    <property type="entry name" value="DNA_pol_alpha_bsu"/>
</dbReference>
<dbReference type="AlphaFoldDB" id="A0AAV9N1U6"/>
<evidence type="ECO:0000313" key="10">
    <source>
        <dbReference type="EMBL" id="KAK5047172.1"/>
    </source>
</evidence>
<dbReference type="EMBL" id="JAVRRD010000027">
    <property type="protein sequence ID" value="KAK5047172.1"/>
    <property type="molecule type" value="Genomic_DNA"/>
</dbReference>
<feature type="domain" description="DNA polymerase alpha subunit B OB" evidence="9">
    <location>
        <begin position="225"/>
        <end position="331"/>
    </location>
</feature>
<evidence type="ECO:0000256" key="3">
    <source>
        <dbReference type="ARBA" id="ARBA00018596"/>
    </source>
</evidence>
<dbReference type="RefSeq" id="XP_064702739.1">
    <property type="nucleotide sequence ID" value="XM_064850670.1"/>
</dbReference>
<proteinExistence type="inferred from homology"/>
<dbReference type="GO" id="GO:0005658">
    <property type="term" value="C:alpha DNA polymerase:primase complex"/>
    <property type="evidence" value="ECO:0007669"/>
    <property type="project" value="TreeGrafter"/>
</dbReference>
<reference evidence="10 11" key="1">
    <citation type="submission" date="2023-08" db="EMBL/GenBank/DDBJ databases">
        <title>Black Yeasts Isolated from many extreme environments.</title>
        <authorList>
            <person name="Coleine C."/>
            <person name="Stajich J.E."/>
            <person name="Selbmann L."/>
        </authorList>
    </citation>
    <scope>NUCLEOTIDE SEQUENCE [LARGE SCALE GENOMIC DNA]</scope>
    <source>
        <strain evidence="10 11">CCFEE 5792</strain>
    </source>
</reference>
<dbReference type="FunFam" id="3.60.21.60:FF:000005">
    <property type="entry name" value="DNA polymerase alpha subunit B"/>
    <property type="match status" value="1"/>
</dbReference>
<dbReference type="FunFam" id="3.60.21.60:FF:000008">
    <property type="entry name" value="DNA polymerase alpha subunit B"/>
    <property type="match status" value="1"/>
</dbReference>
<accession>A0AAV9N1U6</accession>